<accession>A0A117NXB6</accession>
<dbReference type="SUPFAM" id="SSF46689">
    <property type="entry name" value="Homeodomain-like"/>
    <property type="match status" value="1"/>
</dbReference>
<name>A0A117NXB6_9ACTN</name>
<dbReference type="RefSeq" id="WP_062030781.1">
    <property type="nucleotide sequence ID" value="NZ_CP032427.1"/>
</dbReference>
<evidence type="ECO:0000256" key="2">
    <source>
        <dbReference type="PROSITE-ProRule" id="PRU00335"/>
    </source>
</evidence>
<sequence length="196" mass="21489">MTGSNRGPNDPLRRERILDAALDVIAEHGAIKVTYRRIAAAAGVPLGSLTYYFDDMQHLLTEAFTRLAESVSSRYGALLTAARTPEEAQEAVVEIICGKVWGTDRNLLLSYELYAFATRHPELRTVMRSWMQASRDSLARHFDPLTARALDALVEGFSIHNSVDARPTDRAGVAAVVRAVVDRRTAPTAAGPGLRE</sequence>
<dbReference type="GO" id="GO:0000976">
    <property type="term" value="F:transcription cis-regulatory region binding"/>
    <property type="evidence" value="ECO:0007669"/>
    <property type="project" value="TreeGrafter"/>
</dbReference>
<dbReference type="EMBL" id="CP032427">
    <property type="protein sequence ID" value="AYC43793.1"/>
    <property type="molecule type" value="Genomic_DNA"/>
</dbReference>
<dbReference type="GeneID" id="91286893"/>
<dbReference type="Proteomes" id="UP000265765">
    <property type="component" value="Chromosome"/>
</dbReference>
<dbReference type="Pfam" id="PF00440">
    <property type="entry name" value="TetR_N"/>
    <property type="match status" value="1"/>
</dbReference>
<proteinExistence type="predicted"/>
<dbReference type="PRINTS" id="PR00455">
    <property type="entry name" value="HTHTETR"/>
</dbReference>
<dbReference type="Pfam" id="PF17940">
    <property type="entry name" value="TetR_C_31"/>
    <property type="match status" value="1"/>
</dbReference>
<dbReference type="AlphaFoldDB" id="A0A117NXB6"/>
<dbReference type="InterPro" id="IPR041583">
    <property type="entry name" value="TetR_C_31"/>
</dbReference>
<evidence type="ECO:0000313" key="7">
    <source>
        <dbReference type="Proteomes" id="UP000265765"/>
    </source>
</evidence>
<dbReference type="InterPro" id="IPR050109">
    <property type="entry name" value="HTH-type_TetR-like_transc_reg"/>
</dbReference>
<gene>
    <name evidence="4" type="primary">rcdA_2</name>
    <name evidence="5" type="ORF">AQJ54_40640</name>
    <name evidence="4" type="ORF">DWG14_08101</name>
</gene>
<dbReference type="InterPro" id="IPR036271">
    <property type="entry name" value="Tet_transcr_reg_TetR-rel_C_sf"/>
</dbReference>
<dbReference type="KEGG" id="sge:DWG14_08101"/>
<keyword evidence="6" id="KW-1185">Reference proteome</keyword>
<reference evidence="4 7" key="2">
    <citation type="submission" date="2018-09" db="EMBL/GenBank/DDBJ databases">
        <title>Production of Trimethoprim by Streptomyces sp. 3E-1.</title>
        <authorList>
            <person name="Kang H.J."/>
            <person name="Kim S.B."/>
        </authorList>
    </citation>
    <scope>NUCLEOTIDE SEQUENCE [LARGE SCALE GENOMIC DNA]</scope>
    <source>
        <strain evidence="4 7">3E-1</strain>
    </source>
</reference>
<keyword evidence="1 2" id="KW-0238">DNA-binding</keyword>
<dbReference type="OrthoDB" id="6929199at2"/>
<dbReference type="PANTHER" id="PTHR30055:SF226">
    <property type="entry name" value="HTH-TYPE TRANSCRIPTIONAL REGULATOR PKSA"/>
    <property type="match status" value="1"/>
</dbReference>
<evidence type="ECO:0000313" key="4">
    <source>
        <dbReference type="EMBL" id="AYC43793.1"/>
    </source>
</evidence>
<evidence type="ECO:0000313" key="5">
    <source>
        <dbReference type="EMBL" id="KUN58691.1"/>
    </source>
</evidence>
<evidence type="ECO:0000313" key="6">
    <source>
        <dbReference type="Proteomes" id="UP000054375"/>
    </source>
</evidence>
<reference evidence="5 6" key="1">
    <citation type="submission" date="2015-10" db="EMBL/GenBank/DDBJ databases">
        <title>Draft genome sequence of Streptomyces griseorubiginosus DSM 40469, type strain for the species Streptomyces griseorubiginosus.</title>
        <authorList>
            <person name="Ruckert C."/>
            <person name="Winkler A."/>
            <person name="Kalinowski J."/>
            <person name="Kampfer P."/>
            <person name="Glaeser S."/>
        </authorList>
    </citation>
    <scope>NUCLEOTIDE SEQUENCE [LARGE SCALE GENOMIC DNA]</scope>
    <source>
        <strain evidence="5 6">DSM 40469</strain>
    </source>
</reference>
<protein>
    <submittedName>
        <fullName evidence="4">HTH-type transcriptional regulator RcdA</fullName>
    </submittedName>
    <submittedName>
        <fullName evidence="5">TetR family transcriptional regulator</fullName>
    </submittedName>
</protein>
<dbReference type="Gene3D" id="1.10.357.10">
    <property type="entry name" value="Tetracycline Repressor, domain 2"/>
    <property type="match status" value="1"/>
</dbReference>
<evidence type="ECO:0000256" key="1">
    <source>
        <dbReference type="ARBA" id="ARBA00023125"/>
    </source>
</evidence>
<dbReference type="EMBL" id="LMWV01000044">
    <property type="protein sequence ID" value="KUN58691.1"/>
    <property type="molecule type" value="Genomic_DNA"/>
</dbReference>
<dbReference type="SUPFAM" id="SSF48498">
    <property type="entry name" value="Tetracyclin repressor-like, C-terminal domain"/>
    <property type="match status" value="1"/>
</dbReference>
<accession>A0A124HVK1</accession>
<feature type="domain" description="HTH tetR-type" evidence="3">
    <location>
        <begin position="11"/>
        <end position="71"/>
    </location>
</feature>
<organism evidence="5 6">
    <name type="scientific">Streptomyces griseorubiginosus</name>
    <dbReference type="NCBI Taxonomy" id="67304"/>
    <lineage>
        <taxon>Bacteria</taxon>
        <taxon>Bacillati</taxon>
        <taxon>Actinomycetota</taxon>
        <taxon>Actinomycetes</taxon>
        <taxon>Kitasatosporales</taxon>
        <taxon>Streptomycetaceae</taxon>
        <taxon>Streptomyces</taxon>
    </lineage>
</organism>
<dbReference type="GO" id="GO:0003700">
    <property type="term" value="F:DNA-binding transcription factor activity"/>
    <property type="evidence" value="ECO:0007669"/>
    <property type="project" value="TreeGrafter"/>
</dbReference>
<feature type="DNA-binding region" description="H-T-H motif" evidence="2">
    <location>
        <begin position="34"/>
        <end position="53"/>
    </location>
</feature>
<dbReference type="PANTHER" id="PTHR30055">
    <property type="entry name" value="HTH-TYPE TRANSCRIPTIONAL REGULATOR RUTR"/>
    <property type="match status" value="1"/>
</dbReference>
<dbReference type="InterPro" id="IPR001647">
    <property type="entry name" value="HTH_TetR"/>
</dbReference>
<dbReference type="PROSITE" id="PS50977">
    <property type="entry name" value="HTH_TETR_2"/>
    <property type="match status" value="1"/>
</dbReference>
<dbReference type="InterPro" id="IPR009057">
    <property type="entry name" value="Homeodomain-like_sf"/>
</dbReference>
<dbReference type="Proteomes" id="UP000054375">
    <property type="component" value="Unassembled WGS sequence"/>
</dbReference>
<evidence type="ECO:0000259" key="3">
    <source>
        <dbReference type="PROSITE" id="PS50977"/>
    </source>
</evidence>